<proteinExistence type="predicted"/>
<dbReference type="Proteomes" id="UP001162992">
    <property type="component" value="Chromosome 5"/>
</dbReference>
<gene>
    <name evidence="1" type="ORF">O6H91_05G059200</name>
</gene>
<protein>
    <submittedName>
        <fullName evidence="1">Uncharacterized protein</fullName>
    </submittedName>
</protein>
<reference evidence="2" key="1">
    <citation type="journal article" date="2024" name="Proc. Natl. Acad. Sci. U.S.A.">
        <title>Extraordinary preservation of gene collinearity over three hundred million years revealed in homosporous lycophytes.</title>
        <authorList>
            <person name="Li C."/>
            <person name="Wickell D."/>
            <person name="Kuo L.Y."/>
            <person name="Chen X."/>
            <person name="Nie B."/>
            <person name="Liao X."/>
            <person name="Peng D."/>
            <person name="Ji J."/>
            <person name="Jenkins J."/>
            <person name="Williams M."/>
            <person name="Shu S."/>
            <person name="Plott C."/>
            <person name="Barry K."/>
            <person name="Rajasekar S."/>
            <person name="Grimwood J."/>
            <person name="Han X."/>
            <person name="Sun S."/>
            <person name="Hou Z."/>
            <person name="He W."/>
            <person name="Dai G."/>
            <person name="Sun C."/>
            <person name="Schmutz J."/>
            <person name="Leebens-Mack J.H."/>
            <person name="Li F.W."/>
            <person name="Wang L."/>
        </authorList>
    </citation>
    <scope>NUCLEOTIDE SEQUENCE [LARGE SCALE GENOMIC DNA]</scope>
    <source>
        <strain evidence="2">cv. PW_Plant_1</strain>
    </source>
</reference>
<name>A0ACC2DPH0_DIPCM</name>
<comment type="caution">
    <text evidence="1">The sequence shown here is derived from an EMBL/GenBank/DDBJ whole genome shotgun (WGS) entry which is preliminary data.</text>
</comment>
<keyword evidence="2" id="KW-1185">Reference proteome</keyword>
<evidence type="ECO:0000313" key="2">
    <source>
        <dbReference type="Proteomes" id="UP001162992"/>
    </source>
</evidence>
<evidence type="ECO:0000313" key="1">
    <source>
        <dbReference type="EMBL" id="KAJ7555887.1"/>
    </source>
</evidence>
<organism evidence="1 2">
    <name type="scientific">Diphasiastrum complanatum</name>
    <name type="common">Issler's clubmoss</name>
    <name type="synonym">Lycopodium complanatum</name>
    <dbReference type="NCBI Taxonomy" id="34168"/>
    <lineage>
        <taxon>Eukaryota</taxon>
        <taxon>Viridiplantae</taxon>
        <taxon>Streptophyta</taxon>
        <taxon>Embryophyta</taxon>
        <taxon>Tracheophyta</taxon>
        <taxon>Lycopodiopsida</taxon>
        <taxon>Lycopodiales</taxon>
        <taxon>Lycopodiaceae</taxon>
        <taxon>Lycopodioideae</taxon>
        <taxon>Diphasiastrum</taxon>
    </lineage>
</organism>
<sequence>MEGFDTAWRSKFDDKVLFIKFRSIEQRNATLRLRAKLKGPFIFMDEDLTHTHNGKRGNWSFRRPMLEIKEWSLLKASLNSTIRFHNRKSEIPGTTTQDPLSHYKLVFGIVTVCFHLLRHGIFTPFYKNVIFCS</sequence>
<accession>A0ACC2DPH0</accession>
<dbReference type="EMBL" id="CM055096">
    <property type="protein sequence ID" value="KAJ7555887.1"/>
    <property type="molecule type" value="Genomic_DNA"/>
</dbReference>